<comment type="subcellular location">
    <subcellularLocation>
        <location evidence="1">Membrane</location>
        <topology evidence="1">Multi-pass membrane protein</topology>
    </subcellularLocation>
</comment>
<reference evidence="10" key="1">
    <citation type="submission" date="2023-06" db="EMBL/GenBank/DDBJ databases">
        <title>Genomic analysis of the entomopathogenic nematode Steinernema hermaphroditum.</title>
        <authorList>
            <person name="Schwarz E.M."/>
            <person name="Heppert J.K."/>
            <person name="Baniya A."/>
            <person name="Schwartz H.T."/>
            <person name="Tan C.-H."/>
            <person name="Antoshechkin I."/>
            <person name="Sternberg P.W."/>
            <person name="Goodrich-Blair H."/>
            <person name="Dillman A.R."/>
        </authorList>
    </citation>
    <scope>NUCLEOTIDE SEQUENCE</scope>
    <source>
        <strain evidence="10">PS9179</strain>
        <tissue evidence="10">Whole animal</tissue>
    </source>
</reference>
<keyword evidence="5 7" id="KW-0472">Membrane</keyword>
<dbReference type="Pfam" id="PF01529">
    <property type="entry name" value="DHHC"/>
    <property type="match status" value="1"/>
</dbReference>
<dbReference type="PROSITE" id="PS50216">
    <property type="entry name" value="DHHC"/>
    <property type="match status" value="1"/>
</dbReference>
<dbReference type="GO" id="GO:0005794">
    <property type="term" value="C:Golgi apparatus"/>
    <property type="evidence" value="ECO:0007669"/>
    <property type="project" value="TreeGrafter"/>
</dbReference>
<evidence type="ECO:0000256" key="1">
    <source>
        <dbReference type="ARBA" id="ARBA00004141"/>
    </source>
</evidence>
<evidence type="ECO:0000313" key="11">
    <source>
        <dbReference type="Proteomes" id="UP001175271"/>
    </source>
</evidence>
<comment type="similarity">
    <text evidence="7">Belongs to the DHHC palmitoyltransferase family.</text>
</comment>
<keyword evidence="3 7" id="KW-0812">Transmembrane</keyword>
<organism evidence="10 11">
    <name type="scientific">Steinernema hermaphroditum</name>
    <dbReference type="NCBI Taxonomy" id="289476"/>
    <lineage>
        <taxon>Eukaryota</taxon>
        <taxon>Metazoa</taxon>
        <taxon>Ecdysozoa</taxon>
        <taxon>Nematoda</taxon>
        <taxon>Chromadorea</taxon>
        <taxon>Rhabditida</taxon>
        <taxon>Tylenchina</taxon>
        <taxon>Panagrolaimomorpha</taxon>
        <taxon>Strongyloidoidea</taxon>
        <taxon>Steinernematidae</taxon>
        <taxon>Steinernema</taxon>
    </lineage>
</organism>
<evidence type="ECO:0000256" key="8">
    <source>
        <dbReference type="SAM" id="MobiDB-lite"/>
    </source>
</evidence>
<evidence type="ECO:0000256" key="5">
    <source>
        <dbReference type="ARBA" id="ARBA00023136"/>
    </source>
</evidence>
<accession>A0AA39IS48</accession>
<feature type="transmembrane region" description="Helical" evidence="7">
    <location>
        <begin position="209"/>
        <end position="234"/>
    </location>
</feature>
<dbReference type="AlphaFoldDB" id="A0AA39IS48"/>
<evidence type="ECO:0000313" key="10">
    <source>
        <dbReference type="EMBL" id="KAK0429457.1"/>
    </source>
</evidence>
<keyword evidence="11" id="KW-1185">Reference proteome</keyword>
<dbReference type="InterPro" id="IPR039859">
    <property type="entry name" value="PFA4/ZDH16/20/ERF2-like"/>
</dbReference>
<comment type="catalytic activity">
    <reaction evidence="7">
        <text>L-cysteinyl-[protein] + hexadecanoyl-CoA = S-hexadecanoyl-L-cysteinyl-[protein] + CoA</text>
        <dbReference type="Rhea" id="RHEA:36683"/>
        <dbReference type="Rhea" id="RHEA-COMP:10131"/>
        <dbReference type="Rhea" id="RHEA-COMP:11032"/>
        <dbReference type="ChEBI" id="CHEBI:29950"/>
        <dbReference type="ChEBI" id="CHEBI:57287"/>
        <dbReference type="ChEBI" id="CHEBI:57379"/>
        <dbReference type="ChEBI" id="CHEBI:74151"/>
        <dbReference type="EC" id="2.3.1.225"/>
    </reaction>
</comment>
<evidence type="ECO:0000259" key="9">
    <source>
        <dbReference type="Pfam" id="PF01529"/>
    </source>
</evidence>
<dbReference type="PANTHER" id="PTHR22883:SF203">
    <property type="entry name" value="PALMITOYLTRANSFERASE"/>
    <property type="match status" value="1"/>
</dbReference>
<keyword evidence="4 7" id="KW-1133">Transmembrane helix</keyword>
<dbReference type="Proteomes" id="UP001175271">
    <property type="component" value="Unassembled WGS sequence"/>
</dbReference>
<dbReference type="PANTHER" id="PTHR22883">
    <property type="entry name" value="ZINC FINGER DHHC DOMAIN CONTAINING PROTEIN"/>
    <property type="match status" value="1"/>
</dbReference>
<dbReference type="GO" id="GO:0019706">
    <property type="term" value="F:protein-cysteine S-palmitoyltransferase activity"/>
    <property type="evidence" value="ECO:0007669"/>
    <property type="project" value="UniProtKB-EC"/>
</dbReference>
<dbReference type="GO" id="GO:0006612">
    <property type="term" value="P:protein targeting to membrane"/>
    <property type="evidence" value="ECO:0007669"/>
    <property type="project" value="TreeGrafter"/>
</dbReference>
<protein>
    <recommendedName>
        <fullName evidence="7">Palmitoyltransferase</fullName>
        <ecNumber evidence="7">2.3.1.225</ecNumber>
    </recommendedName>
</protein>
<evidence type="ECO:0000256" key="4">
    <source>
        <dbReference type="ARBA" id="ARBA00022989"/>
    </source>
</evidence>
<dbReference type="EMBL" id="JAUCMV010000001">
    <property type="protein sequence ID" value="KAK0429457.1"/>
    <property type="molecule type" value="Genomic_DNA"/>
</dbReference>
<dbReference type="InterPro" id="IPR001594">
    <property type="entry name" value="Palmitoyltrfase_DHHC"/>
</dbReference>
<evidence type="ECO:0000256" key="6">
    <source>
        <dbReference type="ARBA" id="ARBA00023315"/>
    </source>
</evidence>
<feature type="domain" description="Palmitoyltransferase DHHC" evidence="9">
    <location>
        <begin position="93"/>
        <end position="252"/>
    </location>
</feature>
<dbReference type="GO" id="GO:0005783">
    <property type="term" value="C:endoplasmic reticulum"/>
    <property type="evidence" value="ECO:0007669"/>
    <property type="project" value="TreeGrafter"/>
</dbReference>
<dbReference type="GO" id="GO:0016020">
    <property type="term" value="C:membrane"/>
    <property type="evidence" value="ECO:0007669"/>
    <property type="project" value="UniProtKB-SubCell"/>
</dbReference>
<gene>
    <name evidence="10" type="ORF">QR680_011389</name>
</gene>
<evidence type="ECO:0000256" key="3">
    <source>
        <dbReference type="ARBA" id="ARBA00022692"/>
    </source>
</evidence>
<feature type="compositionally biased region" description="Polar residues" evidence="8">
    <location>
        <begin position="296"/>
        <end position="314"/>
    </location>
</feature>
<dbReference type="EC" id="2.3.1.225" evidence="7"/>
<feature type="transmembrane region" description="Helical" evidence="7">
    <location>
        <begin position="48"/>
        <end position="65"/>
    </location>
</feature>
<name>A0AA39IS48_9BILA</name>
<evidence type="ECO:0000256" key="2">
    <source>
        <dbReference type="ARBA" id="ARBA00022679"/>
    </source>
</evidence>
<feature type="transmembrane region" description="Helical" evidence="7">
    <location>
        <begin position="157"/>
        <end position="181"/>
    </location>
</feature>
<evidence type="ECO:0000256" key="7">
    <source>
        <dbReference type="RuleBase" id="RU079119"/>
    </source>
</evidence>
<sequence>MLPEGYQRNGWSLRPNLHQMTSWVALVLLPVATVFVSLPIYLFPLVPLAVIATYLIVLAYIIYLTSMDPGYFHDDPPKPIEFDPKQHDHVIANNKFCNVCKRDILPSDGVKHCRECNKCIGGFDHHCKWLNNCVGRRNYRYIETSYRNFIALFLRTFVALVAFLSFFGFFFGVLFLVLFALRFKSVPFMEVNAEYDRVTAVWFSYPLTLWMLLAIVVGVCHLIVALLNIHLLYFHYKLWRLGLTTFAFIKKQQEKRKASHTYTSKERSSGSSGWVAATPRQYPSRPNHKKGPYNRATVSDSSVRPGTLQPTTSRLPPLSERNMTV</sequence>
<feature type="region of interest" description="Disordered" evidence="8">
    <location>
        <begin position="259"/>
        <end position="325"/>
    </location>
</feature>
<keyword evidence="2 7" id="KW-0808">Transferase</keyword>
<comment type="domain">
    <text evidence="7">The DHHC domain is required for palmitoyltransferase activity.</text>
</comment>
<keyword evidence="6 7" id="KW-0012">Acyltransferase</keyword>
<comment type="caution">
    <text evidence="10">The sequence shown here is derived from an EMBL/GenBank/DDBJ whole genome shotgun (WGS) entry which is preliminary data.</text>
</comment>
<proteinExistence type="inferred from homology"/>
<feature type="transmembrane region" description="Helical" evidence="7">
    <location>
        <begin position="21"/>
        <end position="42"/>
    </location>
</feature>